<evidence type="ECO:0000313" key="1">
    <source>
        <dbReference type="EMBL" id="GAF48654.1"/>
    </source>
</evidence>
<name>X0PYI9_RHOWR</name>
<proteinExistence type="predicted"/>
<comment type="caution">
    <text evidence="1">The sequence shown here is derived from an EMBL/GenBank/DDBJ whole genome shotgun (WGS) entry which is preliminary data.</text>
</comment>
<dbReference type="EMBL" id="BAWF01000057">
    <property type="protein sequence ID" value="GAF48654.1"/>
    <property type="molecule type" value="Genomic_DNA"/>
</dbReference>
<organism evidence="1 2">
    <name type="scientific">Rhodococcus wratislaviensis NBRC 100605</name>
    <dbReference type="NCBI Taxonomy" id="1219028"/>
    <lineage>
        <taxon>Bacteria</taxon>
        <taxon>Bacillati</taxon>
        <taxon>Actinomycetota</taxon>
        <taxon>Actinomycetes</taxon>
        <taxon>Mycobacteriales</taxon>
        <taxon>Nocardiaceae</taxon>
        <taxon>Rhodococcus</taxon>
    </lineage>
</organism>
<protein>
    <submittedName>
        <fullName evidence="1">Uncharacterized protein</fullName>
    </submittedName>
</protein>
<dbReference type="AlphaFoldDB" id="X0PYI9"/>
<keyword evidence="2" id="KW-1185">Reference proteome</keyword>
<gene>
    <name evidence="1" type="ORF">RW1_057_00240</name>
</gene>
<sequence length="68" mass="7046">MLADKRTTLARTRTITLIIAATVWLTLSAGAMISAAEGSASLATYMRFAVSMISIAGDESGAPGVRTQ</sequence>
<accession>X0PYI9</accession>
<dbReference type="Proteomes" id="UP000019491">
    <property type="component" value="Unassembled WGS sequence"/>
</dbReference>
<reference evidence="1 2" key="1">
    <citation type="submission" date="2014-02" db="EMBL/GenBank/DDBJ databases">
        <title>Whole genome shotgun sequence of Rhodococcus wratislaviensis NBRC 100605.</title>
        <authorList>
            <person name="Hosoyama A."/>
            <person name="Tsuchikane K."/>
            <person name="Yoshida I."/>
            <person name="Ohji S."/>
            <person name="Ichikawa N."/>
            <person name="Yamazoe A."/>
            <person name="Fujita N."/>
        </authorList>
    </citation>
    <scope>NUCLEOTIDE SEQUENCE [LARGE SCALE GENOMIC DNA]</scope>
    <source>
        <strain evidence="1 2">NBRC 100605</strain>
    </source>
</reference>
<dbReference type="RefSeq" id="WP_037239242.1">
    <property type="nucleotide sequence ID" value="NZ_BAWF01000057.1"/>
</dbReference>
<evidence type="ECO:0000313" key="2">
    <source>
        <dbReference type="Proteomes" id="UP000019491"/>
    </source>
</evidence>